<reference evidence="2 3" key="1">
    <citation type="submission" date="2017-02" db="EMBL/GenBank/DDBJ databases">
        <title>Pseudoalteromonas ulvae TC14 Genome.</title>
        <authorList>
            <person name="Molmeret M."/>
        </authorList>
    </citation>
    <scope>NUCLEOTIDE SEQUENCE [LARGE SCALE GENOMIC DNA]</scope>
    <source>
        <strain evidence="2">TC14</strain>
    </source>
</reference>
<dbReference type="CDD" id="cd06339">
    <property type="entry name" value="PBP1_YraM_LppC_lipoprotein-like"/>
    <property type="match status" value="1"/>
</dbReference>
<organism evidence="2 3">
    <name type="scientific">Pseudoalteromonas ulvae</name>
    <dbReference type="NCBI Taxonomy" id="107327"/>
    <lineage>
        <taxon>Bacteria</taxon>
        <taxon>Pseudomonadati</taxon>
        <taxon>Pseudomonadota</taxon>
        <taxon>Gammaproteobacteria</taxon>
        <taxon>Alteromonadales</taxon>
        <taxon>Pseudoalteromonadaceae</taxon>
        <taxon>Pseudoalteromonas</taxon>
    </lineage>
</organism>
<dbReference type="EMBL" id="MWPV01000003">
    <property type="protein sequence ID" value="OUL57570.1"/>
    <property type="molecule type" value="Genomic_DNA"/>
</dbReference>
<proteinExistence type="predicted"/>
<dbReference type="RefSeq" id="WP_140372849.1">
    <property type="nucleotide sequence ID" value="NZ_MWPV01000003.1"/>
</dbReference>
<evidence type="ECO:0000256" key="1">
    <source>
        <dbReference type="ARBA" id="ARBA00023136"/>
    </source>
</evidence>
<gene>
    <name evidence="2" type="ORF">B1199_10900</name>
</gene>
<dbReference type="PROSITE" id="PS51257">
    <property type="entry name" value="PROKAR_LIPOPROTEIN"/>
    <property type="match status" value="1"/>
</dbReference>
<sequence>MRLKHSSFILLFSLLSACSTTEKTTIEQQTVVKPVEKVAPQILDAQTLYDNARLKRGVDKIQMLYGARDKAISEHNWSLLQTICQDLLSRQGVDRVQNNLYLSLAQFKQRSYSQALTSLDTLQDKLTSPIHFYWHQFISGQIYAEQVLTSQALPYLFRASETAVKHQIEASDLNQLIWQQLNQLPAFTLKQIKDGSLIQQGWVNLALYSQLYIGDPVALHSAMNNWQRRYPRHPASFALPEKMQTLMAIEPFNVQKLAILLPKNNQKNERNTEALTAGILAAVEFNSSTKLQFIDSEQTSEQIKSQLEEFSPDFIIGPLLRENIERLKQDNVLANYPALYLNSSIQERTSLEHFYFALAPEHEINQAIEHFLSQPYKKPLILAPQNRSGTRLVEHFNQQWQMYSEVAPEIAFYSNNQDMQKQVRQLLEVDKSQQRIAQINLMFKEKLHSEARSRRDFDVIYLIADAVKTRLLKPYFDVSISTFADQPPIYAMSRSHSLLVDKSDKRDLQGLYFTDMPWMLPIKQTAPELRGQFDQLWPDQADLQQQLFAMGYDAVRLIPELRQLNALPGKRVQGLTGRLSVNELGEIERQLQWAQYRRQSIKAVSLKQEKPTPLFMQTQFIETSSEVSE</sequence>
<dbReference type="Pfam" id="PF04348">
    <property type="entry name" value="LppC"/>
    <property type="match status" value="1"/>
</dbReference>
<dbReference type="GO" id="GO:0031241">
    <property type="term" value="C:periplasmic side of cell outer membrane"/>
    <property type="evidence" value="ECO:0007669"/>
    <property type="project" value="TreeGrafter"/>
</dbReference>
<dbReference type="InterPro" id="IPR007443">
    <property type="entry name" value="LpoA"/>
</dbReference>
<evidence type="ECO:0000313" key="2">
    <source>
        <dbReference type="EMBL" id="OUL57570.1"/>
    </source>
</evidence>
<comment type="caution">
    <text evidence="2">The sequence shown here is derived from an EMBL/GenBank/DDBJ whole genome shotgun (WGS) entry which is preliminary data.</text>
</comment>
<dbReference type="AlphaFoldDB" id="A0A244CPN4"/>
<dbReference type="Gene3D" id="1.25.40.650">
    <property type="match status" value="1"/>
</dbReference>
<dbReference type="Gene3D" id="3.40.50.2300">
    <property type="match status" value="2"/>
</dbReference>
<accession>A0A244CPN4</accession>
<dbReference type="PANTHER" id="PTHR38038">
    <property type="entry name" value="PENICILLIN-BINDING PROTEIN ACTIVATOR LPOA"/>
    <property type="match status" value="1"/>
</dbReference>
<dbReference type="GO" id="GO:0030234">
    <property type="term" value="F:enzyme regulator activity"/>
    <property type="evidence" value="ECO:0007669"/>
    <property type="project" value="TreeGrafter"/>
</dbReference>
<keyword evidence="2" id="KW-0449">Lipoprotein</keyword>
<name>A0A244CPN4_PSEDV</name>
<dbReference type="SUPFAM" id="SSF53822">
    <property type="entry name" value="Periplasmic binding protein-like I"/>
    <property type="match status" value="1"/>
</dbReference>
<dbReference type="OrthoDB" id="6708821at2"/>
<keyword evidence="3" id="KW-1185">Reference proteome</keyword>
<dbReference type="PANTHER" id="PTHR38038:SF1">
    <property type="entry name" value="PENICILLIN-BINDING PROTEIN ACTIVATOR LPOA"/>
    <property type="match status" value="1"/>
</dbReference>
<dbReference type="GO" id="GO:0009252">
    <property type="term" value="P:peptidoglycan biosynthetic process"/>
    <property type="evidence" value="ECO:0007669"/>
    <property type="project" value="TreeGrafter"/>
</dbReference>
<keyword evidence="1" id="KW-0472">Membrane</keyword>
<protein>
    <submittedName>
        <fullName evidence="2">LppC family lipoprotein</fullName>
    </submittedName>
</protein>
<dbReference type="Proteomes" id="UP000194841">
    <property type="component" value="Unassembled WGS sequence"/>
</dbReference>
<dbReference type="InterPro" id="IPR028082">
    <property type="entry name" value="Peripla_BP_I"/>
</dbReference>
<evidence type="ECO:0000313" key="3">
    <source>
        <dbReference type="Proteomes" id="UP000194841"/>
    </source>
</evidence>